<accession>A0A811JWA0</accession>
<dbReference type="EMBL" id="CAJFCW020000001">
    <property type="protein sequence ID" value="CAG9085250.1"/>
    <property type="molecule type" value="Genomic_DNA"/>
</dbReference>
<dbReference type="Proteomes" id="UP000614601">
    <property type="component" value="Unassembled WGS sequence"/>
</dbReference>
<sequence>MELRQIRAETDEKCQTQKLIANYYRLNISAPFVYIYDFFVKQNGTIVRNPQKLRELFYKVMASDWKLEKYVSRTVFDEQHTIYSMDQLPFVTKAFKFGSMTVTIEEKGRLEKKRDGSLRPEHVGLYQAVLTNRLRHDSSHFGKAPYGGVRLLPQRFSPRQEVKYG</sequence>
<protein>
    <submittedName>
        <fullName evidence="1">Uncharacterized protein</fullName>
    </submittedName>
</protein>
<dbReference type="AlphaFoldDB" id="A0A811JWA0"/>
<name>A0A811JWA0_9BILA</name>
<organism evidence="1 2">
    <name type="scientific">Bursaphelenchus okinawaensis</name>
    <dbReference type="NCBI Taxonomy" id="465554"/>
    <lineage>
        <taxon>Eukaryota</taxon>
        <taxon>Metazoa</taxon>
        <taxon>Ecdysozoa</taxon>
        <taxon>Nematoda</taxon>
        <taxon>Chromadorea</taxon>
        <taxon>Rhabditida</taxon>
        <taxon>Tylenchina</taxon>
        <taxon>Tylenchomorpha</taxon>
        <taxon>Aphelenchoidea</taxon>
        <taxon>Aphelenchoididae</taxon>
        <taxon>Bursaphelenchus</taxon>
    </lineage>
</organism>
<dbReference type="Proteomes" id="UP000783686">
    <property type="component" value="Unassembled WGS sequence"/>
</dbReference>
<evidence type="ECO:0000313" key="1">
    <source>
        <dbReference type="EMBL" id="CAD5207341.1"/>
    </source>
</evidence>
<proteinExistence type="predicted"/>
<dbReference type="EMBL" id="CAJFDH010000001">
    <property type="protein sequence ID" value="CAD5207341.1"/>
    <property type="molecule type" value="Genomic_DNA"/>
</dbReference>
<gene>
    <name evidence="1" type="ORF">BOKJ2_LOCUS2025</name>
</gene>
<reference evidence="1" key="1">
    <citation type="submission" date="2020-09" db="EMBL/GenBank/DDBJ databases">
        <authorList>
            <person name="Kikuchi T."/>
        </authorList>
    </citation>
    <scope>NUCLEOTIDE SEQUENCE</scope>
    <source>
        <strain evidence="1">SH1</strain>
    </source>
</reference>
<evidence type="ECO:0000313" key="2">
    <source>
        <dbReference type="Proteomes" id="UP000614601"/>
    </source>
</evidence>
<comment type="caution">
    <text evidence="1">The sequence shown here is derived from an EMBL/GenBank/DDBJ whole genome shotgun (WGS) entry which is preliminary data.</text>
</comment>
<keyword evidence="2" id="KW-1185">Reference proteome</keyword>